<dbReference type="EMBL" id="OCTY01000002">
    <property type="protein sequence ID" value="SOJ55103.1"/>
    <property type="molecule type" value="Genomic_DNA"/>
</dbReference>
<reference evidence="3 4" key="1">
    <citation type="submission" date="2017-10" db="EMBL/GenBank/DDBJ databases">
        <authorList>
            <consortium name="Urmite Genomes"/>
        </authorList>
    </citation>
    <scope>NUCLEOTIDE SEQUENCE [LARGE SCALE GENOMIC DNA]</scope>
    <source>
        <strain evidence="3 4">FB-527</strain>
    </source>
</reference>
<name>A0A7Z7IK66_9MYCO</name>
<dbReference type="Gene3D" id="3.40.50.300">
    <property type="entry name" value="P-loop containing nucleotide triphosphate hydrolases"/>
    <property type="match status" value="1"/>
</dbReference>
<feature type="domain" description="NB-ARC" evidence="1">
    <location>
        <begin position="94"/>
        <end position="210"/>
    </location>
</feature>
<evidence type="ECO:0000313" key="3">
    <source>
        <dbReference type="EMBL" id="SOJ55103.1"/>
    </source>
</evidence>
<evidence type="ECO:0000259" key="1">
    <source>
        <dbReference type="Pfam" id="PF00931"/>
    </source>
</evidence>
<dbReference type="GO" id="GO:0043531">
    <property type="term" value="F:ADP binding"/>
    <property type="evidence" value="ECO:0007669"/>
    <property type="project" value="InterPro"/>
</dbReference>
<feature type="domain" description="PE" evidence="2">
    <location>
        <begin position="4"/>
        <end position="39"/>
    </location>
</feature>
<dbReference type="AlphaFoldDB" id="A0A7Z7IK66"/>
<dbReference type="Proteomes" id="UP000554965">
    <property type="component" value="Unassembled WGS sequence"/>
</dbReference>
<accession>A0A7Z7IK66</accession>
<comment type="caution">
    <text evidence="3">The sequence shown here is derived from an EMBL/GenBank/DDBJ whole genome shotgun (WGS) entry which is preliminary data.</text>
</comment>
<dbReference type="InterPro" id="IPR002182">
    <property type="entry name" value="NB-ARC"/>
</dbReference>
<evidence type="ECO:0000259" key="2">
    <source>
        <dbReference type="Pfam" id="PF00934"/>
    </source>
</evidence>
<dbReference type="PANTHER" id="PTHR47691:SF3">
    <property type="entry name" value="HTH-TYPE TRANSCRIPTIONAL REGULATOR RV0890C-RELATED"/>
    <property type="match status" value="1"/>
</dbReference>
<protein>
    <submittedName>
        <fullName evidence="3">HTH-type transcriptional regulator</fullName>
    </submittedName>
</protein>
<proteinExistence type="predicted"/>
<sequence>MSYVIAVPELVEAAAQELASIRSALNEAAATAAGLHQQILTGDEANRRQQSRAESLVRAVVSPGLNFDRPRSGLLRRATSFVGHEQEVKRAVDALRAGPLVTLTGVGGVGKTRLAIEVARHEEERFSDGVAICELAPVEHGGAIGHTVATALRLRQQSHMDIEESVVEYLRARQVLLVVDNCEHLLDATAGLLERIVQHCPGVSVLATSRQPLGVEGSGLSFCRRCRWRMPRGCLPIARAPAGRTSTLTSSRRAWWLRFAGGLPACRWVWSWPQRGCG</sequence>
<dbReference type="Pfam" id="PF00934">
    <property type="entry name" value="PE"/>
    <property type="match status" value="1"/>
</dbReference>
<keyword evidence="4" id="KW-1185">Reference proteome</keyword>
<dbReference type="Pfam" id="PF00931">
    <property type="entry name" value="NB-ARC"/>
    <property type="match status" value="1"/>
</dbReference>
<dbReference type="InterPro" id="IPR027417">
    <property type="entry name" value="P-loop_NTPase"/>
</dbReference>
<dbReference type="Gene3D" id="1.10.287.850">
    <property type="entry name" value="HP0062-like domain"/>
    <property type="match status" value="1"/>
</dbReference>
<dbReference type="PANTHER" id="PTHR47691">
    <property type="entry name" value="REGULATOR-RELATED"/>
    <property type="match status" value="1"/>
</dbReference>
<dbReference type="RefSeq" id="WP_260861038.1">
    <property type="nucleotide sequence ID" value="NZ_OCTY01000002.1"/>
</dbReference>
<gene>
    <name evidence="3" type="ORF">MSIMFB_02592</name>
</gene>
<dbReference type="InterPro" id="IPR000084">
    <property type="entry name" value="PE-PGRS_N"/>
</dbReference>
<organism evidence="3 4">
    <name type="scientific">Mycobacterium simulans</name>
    <dbReference type="NCBI Taxonomy" id="627089"/>
    <lineage>
        <taxon>Bacteria</taxon>
        <taxon>Bacillati</taxon>
        <taxon>Actinomycetota</taxon>
        <taxon>Actinomycetes</taxon>
        <taxon>Mycobacteriales</taxon>
        <taxon>Mycobacteriaceae</taxon>
        <taxon>Mycobacterium</taxon>
    </lineage>
</organism>
<evidence type="ECO:0000313" key="4">
    <source>
        <dbReference type="Proteomes" id="UP000554965"/>
    </source>
</evidence>
<dbReference type="SUPFAM" id="SSF52540">
    <property type="entry name" value="P-loop containing nucleoside triphosphate hydrolases"/>
    <property type="match status" value="1"/>
</dbReference>